<comment type="caution">
    <text evidence="2">The sequence shown here is derived from an EMBL/GenBank/DDBJ whole genome shotgun (WGS) entry which is preliminary data.</text>
</comment>
<feature type="compositionally biased region" description="Basic and acidic residues" evidence="1">
    <location>
        <begin position="35"/>
        <end position="58"/>
    </location>
</feature>
<accession>A0ABR2Z7F4</accession>
<dbReference type="Proteomes" id="UP001437256">
    <property type="component" value="Unassembled WGS sequence"/>
</dbReference>
<evidence type="ECO:0000313" key="3">
    <source>
        <dbReference type="Proteomes" id="UP001437256"/>
    </source>
</evidence>
<evidence type="ECO:0000256" key="1">
    <source>
        <dbReference type="SAM" id="MobiDB-lite"/>
    </source>
</evidence>
<proteinExistence type="predicted"/>
<feature type="compositionally biased region" description="Basic and acidic residues" evidence="1">
    <location>
        <begin position="9"/>
        <end position="21"/>
    </location>
</feature>
<name>A0ABR2Z7F4_9AGAR</name>
<reference evidence="2 3" key="1">
    <citation type="submission" date="2024-05" db="EMBL/GenBank/DDBJ databases">
        <title>A draft genome resource for the thread blight pathogen Marasmius tenuissimus strain MS-2.</title>
        <authorList>
            <person name="Yulfo-Soto G.E."/>
            <person name="Baruah I.K."/>
            <person name="Amoako-Attah I."/>
            <person name="Bukari Y."/>
            <person name="Meinhardt L.W."/>
            <person name="Bailey B.A."/>
            <person name="Cohen S.P."/>
        </authorList>
    </citation>
    <scope>NUCLEOTIDE SEQUENCE [LARGE SCALE GENOMIC DNA]</scope>
    <source>
        <strain evidence="2 3">MS-2</strain>
    </source>
</reference>
<protein>
    <submittedName>
        <fullName evidence="2">Uncharacterized protein</fullName>
    </submittedName>
</protein>
<feature type="region of interest" description="Disordered" evidence="1">
    <location>
        <begin position="1"/>
        <end position="73"/>
    </location>
</feature>
<gene>
    <name evidence="2" type="ORF">AAF712_016163</name>
</gene>
<keyword evidence="3" id="KW-1185">Reference proteome</keyword>
<evidence type="ECO:0000313" key="2">
    <source>
        <dbReference type="EMBL" id="KAL0057203.1"/>
    </source>
</evidence>
<sequence length="115" mass="12735">MSTDTTDTGIREHAPQAEAEHTTTQAQPMELASPRGRERLPLPHRGHDGDDTPGDRGETNQPANITPKEPTLEESWEVIKNEVTSLDYMLIGGWKEDIDTLLISVRALTFGVQES</sequence>
<organism evidence="2 3">
    <name type="scientific">Marasmius tenuissimus</name>
    <dbReference type="NCBI Taxonomy" id="585030"/>
    <lineage>
        <taxon>Eukaryota</taxon>
        <taxon>Fungi</taxon>
        <taxon>Dikarya</taxon>
        <taxon>Basidiomycota</taxon>
        <taxon>Agaricomycotina</taxon>
        <taxon>Agaricomycetes</taxon>
        <taxon>Agaricomycetidae</taxon>
        <taxon>Agaricales</taxon>
        <taxon>Marasmiineae</taxon>
        <taxon>Marasmiaceae</taxon>
        <taxon>Marasmius</taxon>
    </lineage>
</organism>
<dbReference type="EMBL" id="JBBXMP010000634">
    <property type="protein sequence ID" value="KAL0057203.1"/>
    <property type="molecule type" value="Genomic_DNA"/>
</dbReference>